<dbReference type="InterPro" id="IPR003959">
    <property type="entry name" value="ATPase_AAA_core"/>
</dbReference>
<dbReference type="Pfam" id="PF12002">
    <property type="entry name" value="MgsA_C"/>
    <property type="match status" value="1"/>
</dbReference>
<dbReference type="GO" id="GO:0005524">
    <property type="term" value="F:ATP binding"/>
    <property type="evidence" value="ECO:0007669"/>
    <property type="project" value="UniProtKB-KW"/>
</dbReference>
<dbReference type="InterPro" id="IPR008921">
    <property type="entry name" value="DNA_pol3_clamp-load_cplx_C"/>
</dbReference>
<comment type="similarity">
    <text evidence="1">Belongs to the AAA ATPase family. RarA/MGS1/WRNIP1 subfamily.</text>
</comment>
<dbReference type="SUPFAM" id="SSF48019">
    <property type="entry name" value="post-AAA+ oligomerization domain-like"/>
    <property type="match status" value="1"/>
</dbReference>
<dbReference type="PANTHER" id="PTHR13779">
    <property type="entry name" value="WERNER HELICASE-INTERACTING PROTEIN 1 FAMILY MEMBER"/>
    <property type="match status" value="1"/>
</dbReference>
<dbReference type="Gene3D" id="1.10.8.60">
    <property type="match status" value="1"/>
</dbReference>
<protein>
    <submittedName>
        <fullName evidence="5">Recombination factor protein RarA</fullName>
    </submittedName>
</protein>
<dbReference type="GO" id="GO:0000731">
    <property type="term" value="P:DNA synthesis involved in DNA repair"/>
    <property type="evidence" value="ECO:0007669"/>
    <property type="project" value="TreeGrafter"/>
</dbReference>
<dbReference type="AlphaFoldDB" id="A0A094S7Z3"/>
<dbReference type="Gene3D" id="1.20.272.10">
    <property type="match status" value="1"/>
</dbReference>
<evidence type="ECO:0000256" key="1">
    <source>
        <dbReference type="ARBA" id="ARBA00008959"/>
    </source>
</evidence>
<keyword evidence="3" id="KW-0067">ATP-binding</keyword>
<feature type="domain" description="AAA+ ATPase" evidence="4">
    <location>
        <begin position="65"/>
        <end position="181"/>
    </location>
</feature>
<dbReference type="Pfam" id="PF16193">
    <property type="entry name" value="AAA_assoc_2"/>
    <property type="match status" value="1"/>
</dbReference>
<dbReference type="EMBL" id="JNSL01000163">
    <property type="protein sequence ID" value="KGA14023.1"/>
    <property type="molecule type" value="Genomic_DNA"/>
</dbReference>
<dbReference type="CDD" id="cd18139">
    <property type="entry name" value="HLD_clamp_RarA"/>
    <property type="match status" value="1"/>
</dbReference>
<name>A0A094S7Z3_9ZZZZ</name>
<dbReference type="InterPro" id="IPR021886">
    <property type="entry name" value="MgsA_C"/>
</dbReference>
<organism evidence="5">
    <name type="scientific">freshwater metagenome</name>
    <dbReference type="NCBI Taxonomy" id="449393"/>
    <lineage>
        <taxon>unclassified sequences</taxon>
        <taxon>metagenomes</taxon>
        <taxon>ecological metagenomes</taxon>
    </lineage>
</organism>
<dbReference type="CDD" id="cd00009">
    <property type="entry name" value="AAA"/>
    <property type="match status" value="1"/>
</dbReference>
<dbReference type="InterPro" id="IPR027417">
    <property type="entry name" value="P-loop_NTPase"/>
</dbReference>
<evidence type="ECO:0000256" key="3">
    <source>
        <dbReference type="ARBA" id="ARBA00022840"/>
    </source>
</evidence>
<reference evidence="5" key="1">
    <citation type="submission" date="2014-06" db="EMBL/GenBank/DDBJ databases">
        <title>Key roles for freshwater Actinobacteria revealed by deep metagenomic sequencing.</title>
        <authorList>
            <person name="Ghai R."/>
            <person name="Mizuno C.M."/>
            <person name="Picazo A."/>
            <person name="Camacho A."/>
            <person name="Rodriguez-Valera F."/>
        </authorList>
    </citation>
    <scope>NUCLEOTIDE SEQUENCE</scope>
</reference>
<dbReference type="GO" id="GO:0017116">
    <property type="term" value="F:single-stranded DNA helicase activity"/>
    <property type="evidence" value="ECO:0007669"/>
    <property type="project" value="TreeGrafter"/>
</dbReference>
<dbReference type="GO" id="GO:0016887">
    <property type="term" value="F:ATP hydrolysis activity"/>
    <property type="evidence" value="ECO:0007669"/>
    <property type="project" value="InterPro"/>
</dbReference>
<dbReference type="InterPro" id="IPR003593">
    <property type="entry name" value="AAA+_ATPase"/>
</dbReference>
<dbReference type="PANTHER" id="PTHR13779:SF7">
    <property type="entry name" value="ATPASE WRNIP1"/>
    <property type="match status" value="1"/>
</dbReference>
<dbReference type="Pfam" id="PF00004">
    <property type="entry name" value="AAA"/>
    <property type="match status" value="1"/>
</dbReference>
<keyword evidence="2" id="KW-0547">Nucleotide-binding</keyword>
<sequence>MLTQMLFQMPIPRVMAESLFDQSGASAPLAVRMRPRTLEEFVGQRKAIATGSPLNKLLQPGDSDTKSSVILWGPPGSGKTTLALLIARAGSAKFMELSAINAGVKDVRDVISAAQENKSMYGVSTVLFVDEVHRFNKTQQDALLPGVENGWVTLVAATTENPSFSVIAPLMSRSLLVTLGELDDEDIRQVLSRAVTDPRGLNNSVTLAKDSQDILVRLAGGDARRSLTVLEAAAGVALSNDRTEISETDISSASDHNIVRYDKAGDQHYDIISAFIKSIRGSDVDAALHYLARMLEAGEDPRFIARRLMISASEDIGLADNSMLSVAVAAAQTVALIGMPEARITLSQATISLALAPKSNAAYLAIDRAIADVRLGDIGVVPAPLRDSHYARAGDLGHGVGYIYPHDVVQGVASQQYLPEPLKSARYYQPSPHGQEGMVREILQKIRSLLGRD</sequence>
<accession>A0A094S7Z3</accession>
<dbReference type="SMART" id="SM00382">
    <property type="entry name" value="AAA"/>
    <property type="match status" value="1"/>
</dbReference>
<proteinExistence type="inferred from homology"/>
<dbReference type="FunFam" id="1.10.3710.10:FF:000003">
    <property type="entry name" value="ATPase, AAA family protein"/>
    <property type="match status" value="1"/>
</dbReference>
<dbReference type="FunFam" id="3.40.50.300:FF:000345">
    <property type="entry name" value="AAA family ATPase"/>
    <property type="match status" value="1"/>
</dbReference>
<evidence type="ECO:0000259" key="4">
    <source>
        <dbReference type="SMART" id="SM00382"/>
    </source>
</evidence>
<gene>
    <name evidence="5" type="ORF">GM51_18265</name>
</gene>
<dbReference type="FunFam" id="1.20.272.10:FF:000001">
    <property type="entry name" value="Putative AAA family ATPase"/>
    <property type="match status" value="1"/>
</dbReference>
<dbReference type="InterPro" id="IPR051314">
    <property type="entry name" value="AAA_ATPase_RarA/MGS1/WRNIP1"/>
</dbReference>
<dbReference type="InterPro" id="IPR032423">
    <property type="entry name" value="AAA_assoc_2"/>
</dbReference>
<evidence type="ECO:0000256" key="2">
    <source>
        <dbReference type="ARBA" id="ARBA00022741"/>
    </source>
</evidence>
<dbReference type="Gene3D" id="1.10.3710.10">
    <property type="entry name" value="DNA polymerase III clamp loader subunits, C-terminal domain"/>
    <property type="match status" value="1"/>
</dbReference>
<dbReference type="GO" id="GO:0006261">
    <property type="term" value="P:DNA-templated DNA replication"/>
    <property type="evidence" value="ECO:0007669"/>
    <property type="project" value="TreeGrafter"/>
</dbReference>
<comment type="caution">
    <text evidence="5">The sequence shown here is derived from an EMBL/GenBank/DDBJ whole genome shotgun (WGS) entry which is preliminary data.</text>
</comment>
<dbReference type="GO" id="GO:0003677">
    <property type="term" value="F:DNA binding"/>
    <property type="evidence" value="ECO:0007669"/>
    <property type="project" value="InterPro"/>
</dbReference>
<dbReference type="GO" id="GO:0008047">
    <property type="term" value="F:enzyme activator activity"/>
    <property type="evidence" value="ECO:0007669"/>
    <property type="project" value="TreeGrafter"/>
</dbReference>
<dbReference type="SUPFAM" id="SSF52540">
    <property type="entry name" value="P-loop containing nucleoside triphosphate hydrolases"/>
    <property type="match status" value="1"/>
</dbReference>
<evidence type="ECO:0000313" key="5">
    <source>
        <dbReference type="EMBL" id="KGA14023.1"/>
    </source>
</evidence>
<dbReference type="Gene3D" id="3.40.50.300">
    <property type="entry name" value="P-loop containing nucleotide triphosphate hydrolases"/>
    <property type="match status" value="1"/>
</dbReference>